<organism evidence="1 2">
    <name type="scientific">Marinospirillum alkalitolerans</name>
    <dbReference type="NCBI Taxonomy" id="3123374"/>
    <lineage>
        <taxon>Bacteria</taxon>
        <taxon>Pseudomonadati</taxon>
        <taxon>Pseudomonadota</taxon>
        <taxon>Gammaproteobacteria</taxon>
        <taxon>Oceanospirillales</taxon>
        <taxon>Oceanospirillaceae</taxon>
        <taxon>Marinospirillum</taxon>
    </lineage>
</organism>
<gene>
    <name evidence="1" type="ORF">V6U78_12395</name>
</gene>
<keyword evidence="2" id="KW-1185">Reference proteome</keyword>
<accession>A0ABW8PZV9</accession>
<sequence>MEHKKYGPADQVNWVEAIAVGGFYFERALYLGLPNPPAAFVFEDDFERIDEVVKIIGLYHTLFAEAEAQAAGFRKAGNCR</sequence>
<dbReference type="RefSeq" id="WP_405341437.1">
    <property type="nucleotide sequence ID" value="NZ_JBANFI010000011.1"/>
</dbReference>
<reference evidence="1 2" key="1">
    <citation type="submission" date="2024-02" db="EMBL/GenBank/DDBJ databases">
        <title>Marinospirillum sp. MEB 164 isolated from Lonar lake sediment.</title>
        <authorList>
            <person name="Joshi A."/>
            <person name="Thite S."/>
        </authorList>
    </citation>
    <scope>NUCLEOTIDE SEQUENCE [LARGE SCALE GENOMIC DNA]</scope>
    <source>
        <strain evidence="1 2">MEB164</strain>
    </source>
</reference>
<dbReference type="EMBL" id="JBANFI010000011">
    <property type="protein sequence ID" value="MFK7161835.1"/>
    <property type="molecule type" value="Genomic_DNA"/>
</dbReference>
<proteinExistence type="predicted"/>
<protein>
    <submittedName>
        <fullName evidence="1">Uncharacterized protein</fullName>
    </submittedName>
</protein>
<comment type="caution">
    <text evidence="1">The sequence shown here is derived from an EMBL/GenBank/DDBJ whole genome shotgun (WGS) entry which is preliminary data.</text>
</comment>
<evidence type="ECO:0000313" key="2">
    <source>
        <dbReference type="Proteomes" id="UP001621714"/>
    </source>
</evidence>
<name>A0ABW8PZV9_9GAMM</name>
<dbReference type="Proteomes" id="UP001621714">
    <property type="component" value="Unassembled WGS sequence"/>
</dbReference>
<evidence type="ECO:0000313" key="1">
    <source>
        <dbReference type="EMBL" id="MFK7161835.1"/>
    </source>
</evidence>